<keyword evidence="2" id="KW-1185">Reference proteome</keyword>
<gene>
    <name evidence="1" type="ORF">G4223_02590</name>
</gene>
<protein>
    <submittedName>
        <fullName evidence="1">Uncharacterized protein</fullName>
    </submittedName>
</protein>
<dbReference type="AlphaFoldDB" id="A0A7C9QRX1"/>
<evidence type="ECO:0000313" key="2">
    <source>
        <dbReference type="Proteomes" id="UP000480684"/>
    </source>
</evidence>
<organism evidence="1 2">
    <name type="scientific">Magnetospirillum aberrantis SpK</name>
    <dbReference type="NCBI Taxonomy" id="908842"/>
    <lineage>
        <taxon>Bacteria</taxon>
        <taxon>Pseudomonadati</taxon>
        <taxon>Pseudomonadota</taxon>
        <taxon>Alphaproteobacteria</taxon>
        <taxon>Rhodospirillales</taxon>
        <taxon>Rhodospirillaceae</taxon>
        <taxon>Magnetospirillum</taxon>
    </lineage>
</organism>
<reference evidence="1 2" key="1">
    <citation type="submission" date="2020-02" db="EMBL/GenBank/DDBJ databases">
        <authorList>
            <person name="Dziuba M."/>
            <person name="Kuznetsov B."/>
            <person name="Mardanov A."/>
            <person name="Ravin N."/>
            <person name="Grouzdev D."/>
        </authorList>
    </citation>
    <scope>NUCLEOTIDE SEQUENCE [LARGE SCALE GENOMIC DNA]</scope>
    <source>
        <strain evidence="1 2">SpK</strain>
    </source>
</reference>
<dbReference type="EMBL" id="JAAIYP010000008">
    <property type="protein sequence ID" value="NFV79002.1"/>
    <property type="molecule type" value="Genomic_DNA"/>
</dbReference>
<proteinExistence type="predicted"/>
<dbReference type="Proteomes" id="UP000480684">
    <property type="component" value="Unassembled WGS sequence"/>
</dbReference>
<name>A0A7C9QRX1_9PROT</name>
<comment type="caution">
    <text evidence="1">The sequence shown here is derived from an EMBL/GenBank/DDBJ whole genome shotgun (WGS) entry which is preliminary data.</text>
</comment>
<dbReference type="RefSeq" id="WP_163674602.1">
    <property type="nucleotide sequence ID" value="NZ_JAAIYP010000008.1"/>
</dbReference>
<accession>A0A7C9QRX1</accession>
<evidence type="ECO:0000313" key="1">
    <source>
        <dbReference type="EMBL" id="NFV79002.1"/>
    </source>
</evidence>
<sequence>MVSGTYWVWDGAAFVARPIDRHHHDSYELLDGEIEQPDLDALAACMAINPACHTILAPDFASWGDGTDGPRKWEGGWSGTYFRPINTAVVGLCGGYHEEILAHELCHSIAREPLWDALADDDQADTALTAWLAELGQWPEPPQLADDPEQWEIAEERLCYSYDSWHGGREQPHGLALPRGVERIFRGIKSGKVCRRYMS</sequence>